<evidence type="ECO:0000313" key="3">
    <source>
        <dbReference type="EMBL" id="MBA8804736.1"/>
    </source>
</evidence>
<feature type="chain" id="PRO_5030801959" description="Carboxypeptidase regulatory-like domain-containing protein" evidence="2">
    <location>
        <begin position="32"/>
        <end position="450"/>
    </location>
</feature>
<keyword evidence="2" id="KW-0732">Signal</keyword>
<accession>A0A7W3J1W4</accession>
<dbReference type="EMBL" id="JACGXA010000001">
    <property type="protein sequence ID" value="MBA8804736.1"/>
    <property type="molecule type" value="Genomic_DNA"/>
</dbReference>
<dbReference type="RefSeq" id="WP_182540481.1">
    <property type="nucleotide sequence ID" value="NZ_JACGXA010000001.1"/>
</dbReference>
<name>A0A7W3J1W4_9ACTN</name>
<dbReference type="Proteomes" id="UP000580910">
    <property type="component" value="Unassembled WGS sequence"/>
</dbReference>
<evidence type="ECO:0000313" key="4">
    <source>
        <dbReference type="Proteomes" id="UP000580910"/>
    </source>
</evidence>
<evidence type="ECO:0000256" key="1">
    <source>
        <dbReference type="SAM" id="MobiDB-lite"/>
    </source>
</evidence>
<evidence type="ECO:0008006" key="5">
    <source>
        <dbReference type="Google" id="ProtNLM"/>
    </source>
</evidence>
<reference evidence="3 4" key="1">
    <citation type="submission" date="2020-07" db="EMBL/GenBank/DDBJ databases">
        <title>Sequencing the genomes of 1000 actinobacteria strains.</title>
        <authorList>
            <person name="Klenk H.-P."/>
        </authorList>
    </citation>
    <scope>NUCLEOTIDE SEQUENCE [LARGE SCALE GENOMIC DNA]</scope>
    <source>
        <strain evidence="3 4">DSM 21349</strain>
    </source>
</reference>
<organism evidence="3 4">
    <name type="scientific">Nocardioides ginsengisegetis</name>
    <dbReference type="NCBI Taxonomy" id="661491"/>
    <lineage>
        <taxon>Bacteria</taxon>
        <taxon>Bacillati</taxon>
        <taxon>Actinomycetota</taxon>
        <taxon>Actinomycetes</taxon>
        <taxon>Propionibacteriales</taxon>
        <taxon>Nocardioidaceae</taxon>
        <taxon>Nocardioides</taxon>
    </lineage>
</organism>
<feature type="region of interest" description="Disordered" evidence="1">
    <location>
        <begin position="414"/>
        <end position="450"/>
    </location>
</feature>
<protein>
    <recommendedName>
        <fullName evidence="5">Carboxypeptidase regulatory-like domain-containing protein</fullName>
    </recommendedName>
</protein>
<keyword evidence="4" id="KW-1185">Reference proteome</keyword>
<feature type="signal peptide" evidence="2">
    <location>
        <begin position="1"/>
        <end position="31"/>
    </location>
</feature>
<proteinExistence type="predicted"/>
<sequence length="450" mass="45397">MRRAVVLVIGAVVAAVMSASMVLGSAASASADTTVVVRGFAFPDAYNSLAIVGCAGLYDRVPEPIPTFLSRGDGAPAGERSLKYDLAGGNAVGSQHRVASLAATTVAGLSLAAPSGTTGVAYVGYQPPADRDSDRIWVGRAELSAAPGGWRPVDVTGLSYTWSHVDAVTHAPVPPRATDLPAPGSATVTDFMATQGGDGQGFYAIGFGCDGNPFKIDALRIGGPAGVTTYDLEGYTSVTDIAASGPSVVVGDAVRLDGTLLSGSGVPVPDGLLVLEAQPFGAKAFSPVEGSEVRGGHVSLTVQPTTRTLYRWRFLGSSSTDASTSAPVVVDVTPLVTADRLADRDGGVTVTGTMTPARAGVVATLWRLTAKRPVQVGSARTDADGRYAIPVADTLGGTWRYVVTVPATAGNLAATSPALSIGPPPGAPTTSAPSPSAPSPSAPTPTDTSR</sequence>
<comment type="caution">
    <text evidence="3">The sequence shown here is derived from an EMBL/GenBank/DDBJ whole genome shotgun (WGS) entry which is preliminary data.</text>
</comment>
<gene>
    <name evidence="3" type="ORF">FB382_003027</name>
</gene>
<dbReference type="AlphaFoldDB" id="A0A7W3J1W4"/>
<evidence type="ECO:0000256" key="2">
    <source>
        <dbReference type="SAM" id="SignalP"/>
    </source>
</evidence>